<dbReference type="EMBL" id="LAZR01000035">
    <property type="protein sequence ID" value="KKO01359.1"/>
    <property type="molecule type" value="Genomic_DNA"/>
</dbReference>
<organism evidence="2">
    <name type="scientific">marine sediment metagenome</name>
    <dbReference type="NCBI Taxonomy" id="412755"/>
    <lineage>
        <taxon>unclassified sequences</taxon>
        <taxon>metagenomes</taxon>
        <taxon>ecological metagenomes</taxon>
    </lineage>
</organism>
<dbReference type="PROSITE" id="PS00941">
    <property type="entry name" value="CARBOXYLESTERASE_B_2"/>
    <property type="match status" value="1"/>
</dbReference>
<accession>A0A0F9Y9L2</accession>
<dbReference type="PROSITE" id="PS51257">
    <property type="entry name" value="PROKAR_LIPOPROTEIN"/>
    <property type="match status" value="1"/>
</dbReference>
<dbReference type="ESTHER" id="9zzzz-a0a0f9y9l2">
    <property type="family name" value="Carb_B_Bacteria"/>
</dbReference>
<name>A0A0F9Y9L2_9ZZZZ</name>
<evidence type="ECO:0000313" key="2">
    <source>
        <dbReference type="EMBL" id="KKO01359.1"/>
    </source>
</evidence>
<comment type="caution">
    <text evidence="2">The sequence shown here is derived from an EMBL/GenBank/DDBJ whole genome shotgun (WGS) entry which is preliminary data.</text>
</comment>
<evidence type="ECO:0000259" key="1">
    <source>
        <dbReference type="Pfam" id="PF00135"/>
    </source>
</evidence>
<gene>
    <name evidence="2" type="ORF">LCGC14_0115700</name>
</gene>
<sequence>MTMKASLARPRFLLSSLSMVIIAASLGGCLSGSGSDSDAATPPPANPLIATTAQGDVQGVELTNMRVFRGIPYAAPPVRFAAPEPALNRASTLQLTEDFGADCAQPGGTFGSESTAEDCLFLNVYAPQAPGDYPVMLWIHGGAFVTGSGGASYEPSRLVEQGVVVVTINYRLGALGFLPHSSLADESGNYGNYGLMDQQEALRWVQENISAFDGDPDNVTIFGESAGGHSVLSHVVSPSSEGLFHKAIVQSGAYNPTQVSQAAGQIGLGTPFVEATGCDEAADTGQCLRGLPVATVLANQLSNYIPVVNATNTGILPLSIDAGLSSGDFNQAPMLMGSNQDEGRLFVAIDVFSQRPVTADNYQTKVNDLLALDPRPYPREPIAEDYLIDTREEGIATTEAQVYPLALAAIQTDWRFACPNLNQLNQVRSAQVPVWGYWFTDRNAPNILGASPGFPLGATHAFEIQYVLNNEAALQQRGATEAQIELSRRMVEYWANFAKFSDPNSTDGAAGAVTWDGYTGLQGNLLDLDPVTLSQVPATEFVDYHSCAYWANPQ</sequence>
<dbReference type="InterPro" id="IPR019819">
    <property type="entry name" value="Carboxylesterase_B_CS"/>
</dbReference>
<dbReference type="InterPro" id="IPR029058">
    <property type="entry name" value="AB_hydrolase_fold"/>
</dbReference>
<dbReference type="AlphaFoldDB" id="A0A0F9Y9L2"/>
<dbReference type="Pfam" id="PF00135">
    <property type="entry name" value="COesterase"/>
    <property type="match status" value="1"/>
</dbReference>
<reference evidence="2" key="1">
    <citation type="journal article" date="2015" name="Nature">
        <title>Complex archaea that bridge the gap between prokaryotes and eukaryotes.</title>
        <authorList>
            <person name="Spang A."/>
            <person name="Saw J.H."/>
            <person name="Jorgensen S.L."/>
            <person name="Zaremba-Niedzwiedzka K."/>
            <person name="Martijn J."/>
            <person name="Lind A.E."/>
            <person name="van Eijk R."/>
            <person name="Schleper C."/>
            <person name="Guy L."/>
            <person name="Ettema T.J."/>
        </authorList>
    </citation>
    <scope>NUCLEOTIDE SEQUENCE</scope>
</reference>
<dbReference type="SUPFAM" id="SSF53474">
    <property type="entry name" value="alpha/beta-Hydrolases"/>
    <property type="match status" value="1"/>
</dbReference>
<proteinExistence type="predicted"/>
<protein>
    <recommendedName>
        <fullName evidence="1">Carboxylesterase type B domain-containing protein</fullName>
    </recommendedName>
</protein>
<feature type="domain" description="Carboxylesterase type B" evidence="1">
    <location>
        <begin position="49"/>
        <end position="532"/>
    </location>
</feature>
<dbReference type="InterPro" id="IPR050309">
    <property type="entry name" value="Type-B_Carboxylest/Lipase"/>
</dbReference>
<dbReference type="InterPro" id="IPR002018">
    <property type="entry name" value="CarbesteraseB"/>
</dbReference>
<dbReference type="Gene3D" id="3.40.50.1820">
    <property type="entry name" value="alpha/beta hydrolase"/>
    <property type="match status" value="1"/>
</dbReference>
<dbReference type="PANTHER" id="PTHR11559">
    <property type="entry name" value="CARBOXYLESTERASE"/>
    <property type="match status" value="1"/>
</dbReference>